<dbReference type="GO" id="GO:0034515">
    <property type="term" value="C:proteasome storage granule"/>
    <property type="evidence" value="ECO:0007669"/>
    <property type="project" value="TreeGrafter"/>
</dbReference>
<dbReference type="Proteomes" id="UP000092993">
    <property type="component" value="Unassembled WGS sequence"/>
</dbReference>
<accession>A0A1C7LPF9</accession>
<dbReference type="GO" id="GO:0005634">
    <property type="term" value="C:nucleus"/>
    <property type="evidence" value="ECO:0007669"/>
    <property type="project" value="TreeGrafter"/>
</dbReference>
<dbReference type="PANTHER" id="PTHR10943">
    <property type="entry name" value="26S PROTEASOME NON-ATPASE REGULATORY SUBUNIT"/>
    <property type="match status" value="1"/>
</dbReference>
<name>A0A1C7LPF9_GRIFR</name>
<protein>
    <submittedName>
        <fullName evidence="2">Uncharacterized protein</fullName>
    </submittedName>
</protein>
<sequence>MQDAIRILELMRKDNVDVAFIRVLSSHLVWSSSSNSGASSPSLASIHALYQKIILDKHESPWYVSGLINSGGRNISQSVFRSRAGSRNTSAIVGMVLFCQFWYWYPLACPPCIRAHGRVSRRVVRQREITKIKLLFSRRHLNLASSRMPNLACLPILLSKEDAVARKTVNFSSLQENRRNA</sequence>
<dbReference type="Gene3D" id="1.25.10.10">
    <property type="entry name" value="Leucine-rich Repeat Variant"/>
    <property type="match status" value="1"/>
</dbReference>
<dbReference type="GO" id="GO:0043161">
    <property type="term" value="P:proteasome-mediated ubiquitin-dependent protein catabolic process"/>
    <property type="evidence" value="ECO:0007669"/>
    <property type="project" value="TreeGrafter"/>
</dbReference>
<dbReference type="GO" id="GO:0008540">
    <property type="term" value="C:proteasome regulatory particle, base subcomplex"/>
    <property type="evidence" value="ECO:0007669"/>
    <property type="project" value="TreeGrafter"/>
</dbReference>
<keyword evidence="3" id="KW-1185">Reference proteome</keyword>
<reference evidence="2 3" key="1">
    <citation type="submission" date="2016-03" db="EMBL/GenBank/DDBJ databases">
        <title>Whole genome sequencing of Grifola frondosa 9006-11.</title>
        <authorList>
            <person name="Min B."/>
            <person name="Park H."/>
            <person name="Kim J.-G."/>
            <person name="Cho H."/>
            <person name="Oh Y.-L."/>
            <person name="Kong W.-S."/>
            <person name="Choi I.-G."/>
        </authorList>
    </citation>
    <scope>NUCLEOTIDE SEQUENCE [LARGE SCALE GENOMIC DNA]</scope>
    <source>
        <strain evidence="2 3">9006-11</strain>
    </source>
</reference>
<dbReference type="InterPro" id="IPR011989">
    <property type="entry name" value="ARM-like"/>
</dbReference>
<proteinExistence type="predicted"/>
<comment type="caution">
    <text evidence="2">The sequence shown here is derived from an EMBL/GenBank/DDBJ whole genome shotgun (WGS) entry which is preliminary data.</text>
</comment>
<dbReference type="OrthoDB" id="261572at2759"/>
<evidence type="ECO:0000313" key="2">
    <source>
        <dbReference type="EMBL" id="OBZ66592.1"/>
    </source>
</evidence>
<dbReference type="AlphaFoldDB" id="A0A1C7LPF9"/>
<dbReference type="EMBL" id="LUGG01000029">
    <property type="protein sequence ID" value="OBZ66592.1"/>
    <property type="molecule type" value="Genomic_DNA"/>
</dbReference>
<gene>
    <name evidence="2" type="ORF">A0H81_13438</name>
</gene>
<dbReference type="STRING" id="5627.A0A1C7LPF9"/>
<evidence type="ECO:0000256" key="1">
    <source>
        <dbReference type="ARBA" id="ARBA00022737"/>
    </source>
</evidence>
<organism evidence="2 3">
    <name type="scientific">Grifola frondosa</name>
    <name type="common">Maitake</name>
    <name type="synonym">Polyporus frondosus</name>
    <dbReference type="NCBI Taxonomy" id="5627"/>
    <lineage>
        <taxon>Eukaryota</taxon>
        <taxon>Fungi</taxon>
        <taxon>Dikarya</taxon>
        <taxon>Basidiomycota</taxon>
        <taxon>Agaricomycotina</taxon>
        <taxon>Agaricomycetes</taxon>
        <taxon>Polyporales</taxon>
        <taxon>Grifolaceae</taxon>
        <taxon>Grifola</taxon>
    </lineage>
</organism>
<evidence type="ECO:0000313" key="3">
    <source>
        <dbReference type="Proteomes" id="UP000092993"/>
    </source>
</evidence>
<keyword evidence="1" id="KW-0677">Repeat</keyword>
<dbReference type="PANTHER" id="PTHR10943:SF2">
    <property type="entry name" value="26S PROTEASOME NON-ATPASE REGULATORY SUBUNIT 1"/>
    <property type="match status" value="1"/>
</dbReference>